<protein>
    <submittedName>
        <fullName evidence="2">Uncharacterized protein</fullName>
    </submittedName>
</protein>
<dbReference type="AlphaFoldDB" id="A0A0F9MR33"/>
<name>A0A0F9MR33_9ZZZZ</name>
<feature type="region of interest" description="Disordered" evidence="1">
    <location>
        <begin position="1"/>
        <end position="22"/>
    </location>
</feature>
<gene>
    <name evidence="2" type="ORF">LCGC14_1123640</name>
</gene>
<evidence type="ECO:0000256" key="1">
    <source>
        <dbReference type="SAM" id="MobiDB-lite"/>
    </source>
</evidence>
<sequence length="63" mass="6982">MPVVAKKRSRAGRPRNREPSVPVSFRLPKSVYDAYAREALKSGNSVNQTMRDALLHQSLATAT</sequence>
<evidence type="ECO:0000313" key="2">
    <source>
        <dbReference type="EMBL" id="KKN01847.1"/>
    </source>
</evidence>
<reference evidence="2" key="1">
    <citation type="journal article" date="2015" name="Nature">
        <title>Complex archaea that bridge the gap between prokaryotes and eukaryotes.</title>
        <authorList>
            <person name="Spang A."/>
            <person name="Saw J.H."/>
            <person name="Jorgensen S.L."/>
            <person name="Zaremba-Niedzwiedzka K."/>
            <person name="Martijn J."/>
            <person name="Lind A.E."/>
            <person name="van Eijk R."/>
            <person name="Schleper C."/>
            <person name="Guy L."/>
            <person name="Ettema T.J."/>
        </authorList>
    </citation>
    <scope>NUCLEOTIDE SEQUENCE</scope>
</reference>
<comment type="caution">
    <text evidence="2">The sequence shown here is derived from an EMBL/GenBank/DDBJ whole genome shotgun (WGS) entry which is preliminary data.</text>
</comment>
<proteinExistence type="predicted"/>
<organism evidence="2">
    <name type="scientific">marine sediment metagenome</name>
    <dbReference type="NCBI Taxonomy" id="412755"/>
    <lineage>
        <taxon>unclassified sequences</taxon>
        <taxon>metagenomes</taxon>
        <taxon>ecological metagenomes</taxon>
    </lineage>
</organism>
<feature type="compositionally biased region" description="Basic residues" evidence="1">
    <location>
        <begin position="1"/>
        <end position="14"/>
    </location>
</feature>
<dbReference type="EMBL" id="LAZR01005216">
    <property type="protein sequence ID" value="KKN01847.1"/>
    <property type="molecule type" value="Genomic_DNA"/>
</dbReference>
<accession>A0A0F9MR33</accession>